<protein>
    <recommendedName>
        <fullName evidence="2">N-acetylmuramoyl-L-alanine amidase</fullName>
        <ecNumber evidence="2">3.5.1.28</ecNumber>
    </recommendedName>
</protein>
<dbReference type="GO" id="GO:0071555">
    <property type="term" value="P:cell wall organization"/>
    <property type="evidence" value="ECO:0007669"/>
    <property type="project" value="UniProtKB-KW"/>
</dbReference>
<dbReference type="InterPro" id="IPR002502">
    <property type="entry name" value="Amidase_domain"/>
</dbReference>
<evidence type="ECO:0000259" key="5">
    <source>
        <dbReference type="Pfam" id="PF01510"/>
    </source>
</evidence>
<dbReference type="Gene3D" id="3.40.80.10">
    <property type="entry name" value="Peptidoglycan recognition protein-like"/>
    <property type="match status" value="1"/>
</dbReference>
<gene>
    <name evidence="6" type="ORF">METZ01_LOCUS184001</name>
</gene>
<dbReference type="EC" id="3.5.1.28" evidence="2"/>
<reference evidence="6" key="1">
    <citation type="submission" date="2018-05" db="EMBL/GenBank/DDBJ databases">
        <authorList>
            <person name="Lanie J.A."/>
            <person name="Ng W.-L."/>
            <person name="Kazmierczak K.M."/>
            <person name="Andrzejewski T.M."/>
            <person name="Davidsen T.M."/>
            <person name="Wayne K.J."/>
            <person name="Tettelin H."/>
            <person name="Glass J.I."/>
            <person name="Rusch D."/>
            <person name="Podicherti R."/>
            <person name="Tsui H.-C.T."/>
            <person name="Winkler M.E."/>
        </authorList>
    </citation>
    <scope>NUCLEOTIDE SEQUENCE</scope>
</reference>
<name>A0A382D0R2_9ZZZZ</name>
<keyword evidence="3" id="KW-0378">Hydrolase</keyword>
<dbReference type="GO" id="GO:0009253">
    <property type="term" value="P:peptidoglycan catabolic process"/>
    <property type="evidence" value="ECO:0007669"/>
    <property type="project" value="InterPro"/>
</dbReference>
<feature type="non-terminal residue" evidence="6">
    <location>
        <position position="1"/>
    </location>
</feature>
<dbReference type="AlphaFoldDB" id="A0A382D0R2"/>
<evidence type="ECO:0000256" key="2">
    <source>
        <dbReference type="ARBA" id="ARBA00011901"/>
    </source>
</evidence>
<sequence>LSRRGHTNYLVDRDGTIYRIVHKNYRANHAGLSMWDGLTNISNHSIGIELVGYHDDKFTNDQYSSLKWLIETFQDQYKIPDRDVLEHYRVAYGRPNRWVRKAHRGRKKDPGIFNFVREKAGLTSRDKRNSKFYDPDVAAGHLIPDPDLPVALLKQENRREYQEQVAALSTDVITRRNTAWDIARGEYDSPATLYRYPNGKVLRGDQITNWSKMPVGTKVYLNREESETSPESSVIKKITEGLTAYDLVGTAYKSSDTYYIFPKGTVKTGKQVKGWSRIPPGTHILEKYNRPVAITLKSRNQVSTLELSQEPDTVFLLPKARPVAASQIEDITKVPAGTLMFVKSK</sequence>
<accession>A0A382D0R2</accession>
<evidence type="ECO:0000313" key="6">
    <source>
        <dbReference type="EMBL" id="SVB31147.1"/>
    </source>
</evidence>
<organism evidence="6">
    <name type="scientific">marine metagenome</name>
    <dbReference type="NCBI Taxonomy" id="408172"/>
    <lineage>
        <taxon>unclassified sequences</taxon>
        <taxon>metagenomes</taxon>
        <taxon>ecological metagenomes</taxon>
    </lineage>
</organism>
<evidence type="ECO:0000256" key="3">
    <source>
        <dbReference type="ARBA" id="ARBA00022801"/>
    </source>
</evidence>
<comment type="catalytic activity">
    <reaction evidence="1">
        <text>Hydrolyzes the link between N-acetylmuramoyl residues and L-amino acid residues in certain cell-wall glycopeptides.</text>
        <dbReference type="EC" id="3.5.1.28"/>
    </reaction>
</comment>
<dbReference type="InterPro" id="IPR036505">
    <property type="entry name" value="Amidase/PGRP_sf"/>
</dbReference>
<feature type="domain" description="N-acetylmuramoyl-L-alanine amidase" evidence="5">
    <location>
        <begin position="7"/>
        <end position="111"/>
    </location>
</feature>
<dbReference type="Pfam" id="PF01510">
    <property type="entry name" value="Amidase_2"/>
    <property type="match status" value="1"/>
</dbReference>
<evidence type="ECO:0000256" key="1">
    <source>
        <dbReference type="ARBA" id="ARBA00001561"/>
    </source>
</evidence>
<keyword evidence="4" id="KW-0961">Cell wall biogenesis/degradation</keyword>
<evidence type="ECO:0000256" key="4">
    <source>
        <dbReference type="ARBA" id="ARBA00023316"/>
    </source>
</evidence>
<dbReference type="CDD" id="cd06583">
    <property type="entry name" value="PGRP"/>
    <property type="match status" value="1"/>
</dbReference>
<dbReference type="PANTHER" id="PTHR30417:SF1">
    <property type="entry name" value="N-ACETYLMURAMOYL-L-ALANINE AMIDASE AMID"/>
    <property type="match status" value="1"/>
</dbReference>
<dbReference type="PANTHER" id="PTHR30417">
    <property type="entry name" value="N-ACETYLMURAMOYL-L-ALANINE AMIDASE AMID"/>
    <property type="match status" value="1"/>
</dbReference>
<dbReference type="EMBL" id="UINC01036731">
    <property type="protein sequence ID" value="SVB31147.1"/>
    <property type="molecule type" value="Genomic_DNA"/>
</dbReference>
<dbReference type="InterPro" id="IPR051206">
    <property type="entry name" value="NAMLAA_amidase_2"/>
</dbReference>
<dbReference type="SUPFAM" id="SSF55846">
    <property type="entry name" value="N-acetylmuramoyl-L-alanine amidase-like"/>
    <property type="match status" value="1"/>
</dbReference>
<dbReference type="GO" id="GO:0009254">
    <property type="term" value="P:peptidoglycan turnover"/>
    <property type="evidence" value="ECO:0007669"/>
    <property type="project" value="TreeGrafter"/>
</dbReference>
<proteinExistence type="predicted"/>
<dbReference type="GO" id="GO:0008745">
    <property type="term" value="F:N-acetylmuramoyl-L-alanine amidase activity"/>
    <property type="evidence" value="ECO:0007669"/>
    <property type="project" value="UniProtKB-EC"/>
</dbReference>